<dbReference type="PANTHER" id="PTHR42085:SF1">
    <property type="entry name" value="F-BOX DOMAIN-CONTAINING PROTEIN"/>
    <property type="match status" value="1"/>
</dbReference>
<evidence type="ECO:0000313" key="1">
    <source>
        <dbReference type="EMBL" id="TKA83864.1"/>
    </source>
</evidence>
<dbReference type="InterPro" id="IPR038883">
    <property type="entry name" value="AN11006-like"/>
</dbReference>
<dbReference type="PANTHER" id="PTHR42085">
    <property type="entry name" value="F-BOX DOMAIN-CONTAINING PROTEIN"/>
    <property type="match status" value="1"/>
</dbReference>
<dbReference type="OrthoDB" id="3816007at2759"/>
<keyword evidence="2" id="KW-1185">Reference proteome</keyword>
<reference evidence="1 2" key="1">
    <citation type="submission" date="2017-03" db="EMBL/GenBank/DDBJ databases">
        <title>Genomes of endolithic fungi from Antarctica.</title>
        <authorList>
            <person name="Coleine C."/>
            <person name="Masonjones S."/>
            <person name="Stajich J.E."/>
        </authorList>
    </citation>
    <scope>NUCLEOTIDE SEQUENCE [LARGE SCALE GENOMIC DNA]</scope>
    <source>
        <strain evidence="1 2">CCFEE 5184</strain>
    </source>
</reference>
<gene>
    <name evidence="1" type="ORF">B0A55_00169</name>
</gene>
<sequence>MDGSPMKKLAAELRNQIYELAISHPAAIHLRQDPSGSALAIAQPADKRHRVTLSLQATCKQFRDECTTMFYPLNDFVITTHPAATKGDRTHYLLAMQDFVASIGLENAKMARSLSFKVTRGTAQYVSSSTIGPAITQLYPWCKSVGLPLKVEIFEEISAKLDMLDLRASCAVMLREMEGFAGAQRQLFAWPSSGCAVALSLNEEGMYASGEE</sequence>
<evidence type="ECO:0000313" key="2">
    <source>
        <dbReference type="Proteomes" id="UP000309340"/>
    </source>
</evidence>
<accession>A0A4U0Y0I7</accession>
<dbReference type="Proteomes" id="UP000309340">
    <property type="component" value="Unassembled WGS sequence"/>
</dbReference>
<dbReference type="AlphaFoldDB" id="A0A4U0Y0I7"/>
<protein>
    <submittedName>
        <fullName evidence="1">Uncharacterized protein</fullName>
    </submittedName>
</protein>
<proteinExistence type="predicted"/>
<name>A0A4U0Y0I7_9PEZI</name>
<comment type="caution">
    <text evidence="1">The sequence shown here is derived from an EMBL/GenBank/DDBJ whole genome shotgun (WGS) entry which is preliminary data.</text>
</comment>
<organism evidence="1 2">
    <name type="scientific">Friedmanniomyces simplex</name>
    <dbReference type="NCBI Taxonomy" id="329884"/>
    <lineage>
        <taxon>Eukaryota</taxon>
        <taxon>Fungi</taxon>
        <taxon>Dikarya</taxon>
        <taxon>Ascomycota</taxon>
        <taxon>Pezizomycotina</taxon>
        <taxon>Dothideomycetes</taxon>
        <taxon>Dothideomycetidae</taxon>
        <taxon>Mycosphaerellales</taxon>
        <taxon>Teratosphaeriaceae</taxon>
        <taxon>Friedmanniomyces</taxon>
    </lineage>
</organism>
<dbReference type="EMBL" id="NAJQ01000002">
    <property type="protein sequence ID" value="TKA83864.1"/>
    <property type="molecule type" value="Genomic_DNA"/>
</dbReference>